<keyword evidence="3" id="KW-0238">DNA-binding</keyword>
<accession>A0A6V8L0Q3</accession>
<evidence type="ECO:0000313" key="6">
    <source>
        <dbReference type="EMBL" id="GFJ87656.1"/>
    </source>
</evidence>
<organism evidence="6 7">
    <name type="scientific">Phytohabitans rumicis</name>
    <dbReference type="NCBI Taxonomy" id="1076125"/>
    <lineage>
        <taxon>Bacteria</taxon>
        <taxon>Bacillati</taxon>
        <taxon>Actinomycetota</taxon>
        <taxon>Actinomycetes</taxon>
        <taxon>Micromonosporales</taxon>
        <taxon>Micromonosporaceae</taxon>
    </lineage>
</organism>
<evidence type="ECO:0000256" key="3">
    <source>
        <dbReference type="ARBA" id="ARBA00023125"/>
    </source>
</evidence>
<dbReference type="Gene3D" id="1.10.10.10">
    <property type="entry name" value="Winged helix-like DNA-binding domain superfamily/Winged helix DNA-binding domain"/>
    <property type="match status" value="1"/>
</dbReference>
<dbReference type="SUPFAM" id="SSF46785">
    <property type="entry name" value="Winged helix' DNA-binding domain"/>
    <property type="match status" value="1"/>
</dbReference>
<evidence type="ECO:0000256" key="1">
    <source>
        <dbReference type="ARBA" id="ARBA00009437"/>
    </source>
</evidence>
<dbReference type="Proteomes" id="UP000482960">
    <property type="component" value="Unassembled WGS sequence"/>
</dbReference>
<dbReference type="EMBL" id="BLPG01000001">
    <property type="protein sequence ID" value="GFJ87656.1"/>
    <property type="molecule type" value="Genomic_DNA"/>
</dbReference>
<dbReference type="GO" id="GO:0003700">
    <property type="term" value="F:DNA-binding transcription factor activity"/>
    <property type="evidence" value="ECO:0007669"/>
    <property type="project" value="InterPro"/>
</dbReference>
<dbReference type="Pfam" id="PF00126">
    <property type="entry name" value="HTH_1"/>
    <property type="match status" value="1"/>
</dbReference>
<evidence type="ECO:0000313" key="7">
    <source>
        <dbReference type="Proteomes" id="UP000482960"/>
    </source>
</evidence>
<comment type="caution">
    <text evidence="6">The sequence shown here is derived from an EMBL/GenBank/DDBJ whole genome shotgun (WGS) entry which is preliminary data.</text>
</comment>
<dbReference type="Gene3D" id="3.40.190.10">
    <property type="entry name" value="Periplasmic binding protein-like II"/>
    <property type="match status" value="2"/>
</dbReference>
<gene>
    <name evidence="6" type="ORF">Prum_012980</name>
</gene>
<dbReference type="PANTHER" id="PTHR30579">
    <property type="entry name" value="TRANSCRIPTIONAL REGULATOR"/>
    <property type="match status" value="1"/>
</dbReference>
<feature type="domain" description="HTH lysR-type" evidence="5">
    <location>
        <begin position="5"/>
        <end position="62"/>
    </location>
</feature>
<dbReference type="InterPro" id="IPR005119">
    <property type="entry name" value="LysR_subst-bd"/>
</dbReference>
<dbReference type="InterPro" id="IPR050176">
    <property type="entry name" value="LTTR"/>
</dbReference>
<dbReference type="InterPro" id="IPR036388">
    <property type="entry name" value="WH-like_DNA-bd_sf"/>
</dbReference>
<dbReference type="SUPFAM" id="SSF53850">
    <property type="entry name" value="Periplasmic binding protein-like II"/>
    <property type="match status" value="1"/>
</dbReference>
<sequence length="289" mass="30744">MPEPLDLIHLRTLIAIADCGGFHRAAAALCLSQSTVSQHVRLLERRLKQPLVEKAGRGVRLTAGGEALLVEARRILAVHDESLRRLEVSNEPTIVVGSTEHAADQMLPQLLGALRHAFPGRSVRFRIDRSTQLAEAVARGTLDLAVVLTGAEPIGTRVGLLPLHWYAAPRFAAPAPGEAWPVVAFEEPCGLRQKALQALDQAGWAATITAESTSLDGVVAAVRAGLGVALLPSAGRTPPGLVALRQLPDLGHTGLHVVARRGIDPELERTACEVGGEFFASRAYLRSVA</sequence>
<dbReference type="InterPro" id="IPR000847">
    <property type="entry name" value="LysR_HTH_N"/>
</dbReference>
<keyword evidence="4" id="KW-0804">Transcription</keyword>
<dbReference type="PROSITE" id="PS50931">
    <property type="entry name" value="HTH_LYSR"/>
    <property type="match status" value="1"/>
</dbReference>
<proteinExistence type="inferred from homology"/>
<evidence type="ECO:0000256" key="2">
    <source>
        <dbReference type="ARBA" id="ARBA00023015"/>
    </source>
</evidence>
<reference evidence="6 7" key="1">
    <citation type="submission" date="2020-03" db="EMBL/GenBank/DDBJ databases">
        <title>Whole genome shotgun sequence of Phytohabitans rumicis NBRC 108638.</title>
        <authorList>
            <person name="Komaki H."/>
            <person name="Tamura T."/>
        </authorList>
    </citation>
    <scope>NUCLEOTIDE SEQUENCE [LARGE SCALE GENOMIC DNA]</scope>
    <source>
        <strain evidence="6 7">NBRC 108638</strain>
    </source>
</reference>
<keyword evidence="2" id="KW-0805">Transcription regulation</keyword>
<evidence type="ECO:0000259" key="5">
    <source>
        <dbReference type="PROSITE" id="PS50931"/>
    </source>
</evidence>
<name>A0A6V8L0Q3_9ACTN</name>
<dbReference type="PANTHER" id="PTHR30579:SF7">
    <property type="entry name" value="HTH-TYPE TRANSCRIPTIONAL REGULATOR LRHA-RELATED"/>
    <property type="match status" value="1"/>
</dbReference>
<dbReference type="RefSeq" id="WP_173074688.1">
    <property type="nucleotide sequence ID" value="NZ_BAABJB010000069.1"/>
</dbReference>
<dbReference type="GO" id="GO:0003677">
    <property type="term" value="F:DNA binding"/>
    <property type="evidence" value="ECO:0007669"/>
    <property type="project" value="UniProtKB-KW"/>
</dbReference>
<dbReference type="AlphaFoldDB" id="A0A6V8L0Q3"/>
<evidence type="ECO:0000256" key="4">
    <source>
        <dbReference type="ARBA" id="ARBA00023163"/>
    </source>
</evidence>
<reference evidence="6 7" key="2">
    <citation type="submission" date="2020-03" db="EMBL/GenBank/DDBJ databases">
        <authorList>
            <person name="Ichikawa N."/>
            <person name="Kimura A."/>
            <person name="Kitahashi Y."/>
            <person name="Uohara A."/>
        </authorList>
    </citation>
    <scope>NUCLEOTIDE SEQUENCE [LARGE SCALE GENOMIC DNA]</scope>
    <source>
        <strain evidence="6 7">NBRC 108638</strain>
    </source>
</reference>
<keyword evidence="7" id="KW-1185">Reference proteome</keyword>
<comment type="similarity">
    <text evidence="1">Belongs to the LysR transcriptional regulatory family.</text>
</comment>
<protein>
    <submittedName>
        <fullName evidence="6">LysR family transcriptional regulator</fullName>
    </submittedName>
</protein>
<dbReference type="InterPro" id="IPR036390">
    <property type="entry name" value="WH_DNA-bd_sf"/>
</dbReference>
<dbReference type="Pfam" id="PF03466">
    <property type="entry name" value="LysR_substrate"/>
    <property type="match status" value="1"/>
</dbReference>